<evidence type="ECO:0008006" key="3">
    <source>
        <dbReference type="Google" id="ProtNLM"/>
    </source>
</evidence>
<protein>
    <recommendedName>
        <fullName evidence="3">ABC transporter permease</fullName>
    </recommendedName>
</protein>
<feature type="transmembrane region" description="Helical" evidence="1">
    <location>
        <begin position="207"/>
        <end position="232"/>
    </location>
</feature>
<reference evidence="2" key="1">
    <citation type="journal article" date="2006" name="Environ. Microbiol.">
        <title>Analysis of the first genome fragment from the marine sponge-associated, novel candidate phylum Poribacteria by environmental genomics.</title>
        <authorList>
            <person name="Fieseler L."/>
            <person name="Quaiser A."/>
            <person name="Schleper C."/>
            <person name="Hentschel U."/>
        </authorList>
    </citation>
    <scope>NUCLEOTIDE SEQUENCE</scope>
</reference>
<proteinExistence type="predicted"/>
<feature type="transmembrane region" description="Helical" evidence="1">
    <location>
        <begin position="116"/>
        <end position="142"/>
    </location>
</feature>
<feature type="transmembrane region" description="Helical" evidence="1">
    <location>
        <begin position="20"/>
        <end position="38"/>
    </location>
</feature>
<sequence length="497" mass="56343">MIKTLIRRELLDNLMTFRFAAVLLITLLLVVVNTVVLIQDYEQRLESYNNAVKMHHQQLWKAETYSTMYLFVDRAPNPLSIFNVGLDKRLGNLIGIYHGFVPTLWDAEMHGTDNPFIAFFSSIDIVFVFEVILSLMGLIFAYDAIAGERERGTLRLVLAQPIGRGQILLAKYISAMACLLVPLILSLLFALLLLIRAIPLSSADFLRIAGIVLTSFAYLSLFYLIGLLISVATRRTGTALMLAMFIWGFLILVYPNLIRATVNPEGDIRSHTKSAENRIQQIVDEYERERKKFLENESVVGDAAQFSEAVGLYTDAHVNPVTLSPYLENMSLISKIPPDFEKYVPIAKKYYTFVEPLAADAAEKAWFVQKQALDEIFVRPAVMDRTLLKLSPVGIYDTATQAWVGTDLQGVRDFFEAARRYRRVVIDYLYAKDAFASREWFVADKGAVDWSTLPQFTFQRRDVGTNAIRALPDLFLLLICNLALFMAIVLIFIKSEV</sequence>
<accession>Q24M44</accession>
<dbReference type="EMBL" id="AY713479">
    <property type="protein sequence ID" value="AAW84306.1"/>
    <property type="molecule type" value="Genomic_DNA"/>
</dbReference>
<keyword evidence="1" id="KW-1133">Transmembrane helix</keyword>
<keyword evidence="1" id="KW-0812">Transmembrane</keyword>
<organism evidence="2">
    <name type="scientific">uncultured Poribacteria bacterium 64K2</name>
    <dbReference type="NCBI Taxonomy" id="309182"/>
    <lineage>
        <taxon>Bacteria</taxon>
        <taxon>Candidatus Poribacteria</taxon>
        <taxon>environmental samples</taxon>
    </lineage>
</organism>
<feature type="transmembrane region" description="Helical" evidence="1">
    <location>
        <begin position="172"/>
        <end position="195"/>
    </location>
</feature>
<dbReference type="AlphaFoldDB" id="Q24M44"/>
<dbReference type="Pfam" id="PF12679">
    <property type="entry name" value="ABC2_membrane_2"/>
    <property type="match status" value="1"/>
</dbReference>
<evidence type="ECO:0000256" key="1">
    <source>
        <dbReference type="SAM" id="Phobius"/>
    </source>
</evidence>
<evidence type="ECO:0000313" key="2">
    <source>
        <dbReference type="EMBL" id="AAW84306.1"/>
    </source>
</evidence>
<dbReference type="GO" id="GO:0005886">
    <property type="term" value="C:plasma membrane"/>
    <property type="evidence" value="ECO:0007669"/>
    <property type="project" value="UniProtKB-SubCell"/>
</dbReference>
<keyword evidence="1" id="KW-0472">Membrane</keyword>
<name>Q24M44_9BACT</name>
<feature type="transmembrane region" description="Helical" evidence="1">
    <location>
        <begin position="239"/>
        <end position="257"/>
    </location>
</feature>
<dbReference type="PANTHER" id="PTHR43471">
    <property type="entry name" value="ABC TRANSPORTER PERMEASE"/>
    <property type="match status" value="1"/>
</dbReference>
<feature type="transmembrane region" description="Helical" evidence="1">
    <location>
        <begin position="474"/>
        <end position="493"/>
    </location>
</feature>
<dbReference type="GO" id="GO:0140359">
    <property type="term" value="F:ABC-type transporter activity"/>
    <property type="evidence" value="ECO:0007669"/>
    <property type="project" value="InterPro"/>
</dbReference>